<name>A0A0C2XB75_HEBCY</name>
<reference evidence="1 2" key="1">
    <citation type="submission" date="2014-04" db="EMBL/GenBank/DDBJ databases">
        <authorList>
            <consortium name="DOE Joint Genome Institute"/>
            <person name="Kuo A."/>
            <person name="Gay G."/>
            <person name="Dore J."/>
            <person name="Kohler A."/>
            <person name="Nagy L.G."/>
            <person name="Floudas D."/>
            <person name="Copeland A."/>
            <person name="Barry K.W."/>
            <person name="Cichocki N."/>
            <person name="Veneault-Fourrey C."/>
            <person name="LaButti K."/>
            <person name="Lindquist E.A."/>
            <person name="Lipzen A."/>
            <person name="Lundell T."/>
            <person name="Morin E."/>
            <person name="Murat C."/>
            <person name="Sun H."/>
            <person name="Tunlid A."/>
            <person name="Henrissat B."/>
            <person name="Grigoriev I.V."/>
            <person name="Hibbett D.S."/>
            <person name="Martin F."/>
            <person name="Nordberg H.P."/>
            <person name="Cantor M.N."/>
            <person name="Hua S.X."/>
        </authorList>
    </citation>
    <scope>NUCLEOTIDE SEQUENCE [LARGE SCALE GENOMIC DNA]</scope>
    <source>
        <strain evidence="2">h7</strain>
    </source>
</reference>
<gene>
    <name evidence="1" type="ORF">M413DRAFT_32674</name>
</gene>
<sequence length="414" mass="46690">MLRSLQHLASNFAYTALGLPKVVWLDHVNHQHLLFKGDKVDFQKFPVMFAAQEDEMVRIWRHQVLLDQPLSVKYDLIHDDLSDTNPGYSFISDRRNQIFPSKTLLLDVIMENPVLRQRFLVFDNDIPIQFNVQALRAWLSSYARFQLLQLVRSNLTTGSPSRGTELTALLRQNTPTNPMQNLVFFGTFATLLCTYTKTSAATCSDKCIPHALDGFSSDLLVQDMAITRPFAEFAAHLSYHNPGLIVHLYRNHLFVNQDKLFTTVDLKAGIQELTYSLSAEALQRHGGSIELDDEDSVAAQQSSHSRQTENRVYGLSADSMAGAPEDLLYLFLNASTIWQSACKIVPGRLALPYSEARAGNFHSLVQSGKIVPKSSSNDQTFLAELQTDIIQLFSRFESRLDDIEDRLVIPPNKG</sequence>
<evidence type="ECO:0000313" key="2">
    <source>
        <dbReference type="Proteomes" id="UP000053424"/>
    </source>
</evidence>
<accession>A0A0C2XB75</accession>
<reference evidence="2" key="2">
    <citation type="submission" date="2015-01" db="EMBL/GenBank/DDBJ databases">
        <title>Evolutionary Origins and Diversification of the Mycorrhizal Mutualists.</title>
        <authorList>
            <consortium name="DOE Joint Genome Institute"/>
            <consortium name="Mycorrhizal Genomics Consortium"/>
            <person name="Kohler A."/>
            <person name="Kuo A."/>
            <person name="Nagy L.G."/>
            <person name="Floudas D."/>
            <person name="Copeland A."/>
            <person name="Barry K.W."/>
            <person name="Cichocki N."/>
            <person name="Veneault-Fourrey C."/>
            <person name="LaButti K."/>
            <person name="Lindquist E.A."/>
            <person name="Lipzen A."/>
            <person name="Lundell T."/>
            <person name="Morin E."/>
            <person name="Murat C."/>
            <person name="Riley R."/>
            <person name="Ohm R."/>
            <person name="Sun H."/>
            <person name="Tunlid A."/>
            <person name="Henrissat B."/>
            <person name="Grigoriev I.V."/>
            <person name="Hibbett D.S."/>
            <person name="Martin F."/>
        </authorList>
    </citation>
    <scope>NUCLEOTIDE SEQUENCE [LARGE SCALE GENOMIC DNA]</scope>
    <source>
        <strain evidence="2">h7</strain>
    </source>
</reference>
<dbReference type="Proteomes" id="UP000053424">
    <property type="component" value="Unassembled WGS sequence"/>
</dbReference>
<dbReference type="AlphaFoldDB" id="A0A0C2XB75"/>
<keyword evidence="2" id="KW-1185">Reference proteome</keyword>
<evidence type="ECO:0000313" key="1">
    <source>
        <dbReference type="EMBL" id="KIM35208.1"/>
    </source>
</evidence>
<organism evidence="1 2">
    <name type="scientific">Hebeloma cylindrosporum</name>
    <dbReference type="NCBI Taxonomy" id="76867"/>
    <lineage>
        <taxon>Eukaryota</taxon>
        <taxon>Fungi</taxon>
        <taxon>Dikarya</taxon>
        <taxon>Basidiomycota</taxon>
        <taxon>Agaricomycotina</taxon>
        <taxon>Agaricomycetes</taxon>
        <taxon>Agaricomycetidae</taxon>
        <taxon>Agaricales</taxon>
        <taxon>Agaricineae</taxon>
        <taxon>Hymenogastraceae</taxon>
        <taxon>Hebeloma</taxon>
    </lineage>
</organism>
<protein>
    <submittedName>
        <fullName evidence="1">Uncharacterized protein</fullName>
    </submittedName>
</protein>
<dbReference type="STRING" id="686832.A0A0C2XB75"/>
<dbReference type="HOGENOM" id="CLU_664029_0_0_1"/>
<dbReference type="OrthoDB" id="3151137at2759"/>
<dbReference type="EMBL" id="KN831827">
    <property type="protein sequence ID" value="KIM35208.1"/>
    <property type="molecule type" value="Genomic_DNA"/>
</dbReference>
<proteinExistence type="predicted"/>